<dbReference type="RefSeq" id="XP_066922181.1">
    <property type="nucleotide sequence ID" value="XM_067066080.1"/>
</dbReference>
<keyword evidence="1" id="KW-1015">Disulfide bond</keyword>
<protein>
    <recommendedName>
        <fullName evidence="3">C-type lectin domain-containing protein</fullName>
    </recommendedName>
</protein>
<evidence type="ECO:0000259" key="3">
    <source>
        <dbReference type="PROSITE" id="PS50041"/>
    </source>
</evidence>
<dbReference type="InterPro" id="IPR018378">
    <property type="entry name" value="C-type_lectin_CS"/>
</dbReference>
<dbReference type="Proteomes" id="UP000594262">
    <property type="component" value="Unplaced"/>
</dbReference>
<dbReference type="PROSITE" id="PS00615">
    <property type="entry name" value="C_TYPE_LECTIN_1"/>
    <property type="match status" value="1"/>
</dbReference>
<evidence type="ECO:0000256" key="1">
    <source>
        <dbReference type="ARBA" id="ARBA00023157"/>
    </source>
</evidence>
<dbReference type="SUPFAM" id="SSF56436">
    <property type="entry name" value="C-type lectin-like"/>
    <property type="match status" value="1"/>
</dbReference>
<dbReference type="PROSITE" id="PS50041">
    <property type="entry name" value="C_TYPE_LECTIN_2"/>
    <property type="match status" value="1"/>
</dbReference>
<feature type="signal peptide" evidence="2">
    <location>
        <begin position="1"/>
        <end position="20"/>
    </location>
</feature>
<dbReference type="AlphaFoldDB" id="A0A7M5UQI1"/>
<evidence type="ECO:0000256" key="2">
    <source>
        <dbReference type="SAM" id="SignalP"/>
    </source>
</evidence>
<dbReference type="InterPro" id="IPR016187">
    <property type="entry name" value="CTDL_fold"/>
</dbReference>
<dbReference type="Pfam" id="PF00059">
    <property type="entry name" value="Lectin_C"/>
    <property type="match status" value="1"/>
</dbReference>
<dbReference type="InterPro" id="IPR050111">
    <property type="entry name" value="C-type_lectin/snaclec_domain"/>
</dbReference>
<reference evidence="4" key="1">
    <citation type="submission" date="2021-01" db="UniProtKB">
        <authorList>
            <consortium name="EnsemblMetazoa"/>
        </authorList>
    </citation>
    <scope>IDENTIFICATION</scope>
</reference>
<dbReference type="EnsemblMetazoa" id="CLYHEMT000969.2">
    <property type="protein sequence ID" value="CLYHEMP000969.2"/>
    <property type="gene ID" value="CLYHEMG000969"/>
</dbReference>
<sequence>MIKETLKLLVVLILTIHCSANTIQLLRVRKTEIIYTSQYTIHQKELTWYEARAECESCGGNLVTIDDSAEHTYLIQKLNELKVGQVWIGLNDRAGEGRFRWVKDDSEDGFKQWCNGQPNNVGGHEDCVELRDEILGNCLNDRPCGSYRLPFICEVNIHKTLTVNTF</sequence>
<dbReference type="SMART" id="SM00034">
    <property type="entry name" value="CLECT"/>
    <property type="match status" value="1"/>
</dbReference>
<evidence type="ECO:0000313" key="4">
    <source>
        <dbReference type="EnsemblMetazoa" id="CLYHEMP000969.2"/>
    </source>
</evidence>
<proteinExistence type="predicted"/>
<feature type="chain" id="PRO_5029758580" description="C-type lectin domain-containing protein" evidence="2">
    <location>
        <begin position="21"/>
        <end position="166"/>
    </location>
</feature>
<dbReference type="OrthoDB" id="7735550at2759"/>
<accession>A0A7M5UQI1</accession>
<keyword evidence="2" id="KW-0732">Signal</keyword>
<dbReference type="GeneID" id="136809539"/>
<keyword evidence="5" id="KW-1185">Reference proteome</keyword>
<evidence type="ECO:0000313" key="5">
    <source>
        <dbReference type="Proteomes" id="UP000594262"/>
    </source>
</evidence>
<dbReference type="PANTHER" id="PTHR22803">
    <property type="entry name" value="MANNOSE, PHOSPHOLIPASE, LECTIN RECEPTOR RELATED"/>
    <property type="match status" value="1"/>
</dbReference>
<feature type="domain" description="C-type lectin" evidence="3">
    <location>
        <begin position="39"/>
        <end position="144"/>
    </location>
</feature>
<name>A0A7M5UQI1_9CNID</name>
<dbReference type="Gene3D" id="3.10.100.10">
    <property type="entry name" value="Mannose-Binding Protein A, subunit A"/>
    <property type="match status" value="1"/>
</dbReference>
<dbReference type="InterPro" id="IPR016186">
    <property type="entry name" value="C-type_lectin-like/link_sf"/>
</dbReference>
<organism evidence="4 5">
    <name type="scientific">Clytia hemisphaerica</name>
    <dbReference type="NCBI Taxonomy" id="252671"/>
    <lineage>
        <taxon>Eukaryota</taxon>
        <taxon>Metazoa</taxon>
        <taxon>Cnidaria</taxon>
        <taxon>Hydrozoa</taxon>
        <taxon>Hydroidolina</taxon>
        <taxon>Leptothecata</taxon>
        <taxon>Obeliida</taxon>
        <taxon>Clytiidae</taxon>
        <taxon>Clytia</taxon>
    </lineage>
</organism>
<dbReference type="CDD" id="cd00037">
    <property type="entry name" value="CLECT"/>
    <property type="match status" value="1"/>
</dbReference>
<dbReference type="InterPro" id="IPR001304">
    <property type="entry name" value="C-type_lectin-like"/>
</dbReference>